<gene>
    <name evidence="5" type="ORF">ACHAW5_010543</name>
</gene>
<evidence type="ECO:0000313" key="6">
    <source>
        <dbReference type="Proteomes" id="UP001530315"/>
    </source>
</evidence>
<keyword evidence="6" id="KW-1185">Reference proteome</keyword>
<dbReference type="PANTHER" id="PTHR48112:SF15">
    <property type="entry name" value="HMG BOX DOMAIN-CONTAINING PROTEIN"/>
    <property type="match status" value="1"/>
</dbReference>
<organism evidence="5 6">
    <name type="scientific">Stephanodiscus triporus</name>
    <dbReference type="NCBI Taxonomy" id="2934178"/>
    <lineage>
        <taxon>Eukaryota</taxon>
        <taxon>Sar</taxon>
        <taxon>Stramenopiles</taxon>
        <taxon>Ochrophyta</taxon>
        <taxon>Bacillariophyta</taxon>
        <taxon>Coscinodiscophyceae</taxon>
        <taxon>Thalassiosirophycidae</taxon>
        <taxon>Stephanodiscales</taxon>
        <taxon>Stephanodiscaceae</taxon>
        <taxon>Stephanodiscus</taxon>
    </lineage>
</organism>
<dbReference type="InterPro" id="IPR036910">
    <property type="entry name" value="HMG_box_dom_sf"/>
</dbReference>
<name>A0ABD3Q1G0_9STRA</name>
<dbReference type="PRINTS" id="PR00886">
    <property type="entry name" value="HIGHMOBLTY12"/>
</dbReference>
<dbReference type="EMBL" id="JALLAZ020000484">
    <property type="protein sequence ID" value="KAL3794112.1"/>
    <property type="molecule type" value="Genomic_DNA"/>
</dbReference>
<dbReference type="PROSITE" id="PS50118">
    <property type="entry name" value="HMG_BOX_2"/>
    <property type="match status" value="3"/>
</dbReference>
<dbReference type="Pfam" id="PF00505">
    <property type="entry name" value="HMG_box"/>
    <property type="match status" value="3"/>
</dbReference>
<evidence type="ECO:0000259" key="4">
    <source>
        <dbReference type="PROSITE" id="PS50118"/>
    </source>
</evidence>
<dbReference type="Gene3D" id="1.10.30.10">
    <property type="entry name" value="High mobility group box domain"/>
    <property type="match status" value="3"/>
</dbReference>
<evidence type="ECO:0000313" key="5">
    <source>
        <dbReference type="EMBL" id="KAL3794112.1"/>
    </source>
</evidence>
<feature type="domain" description="HMG box" evidence="4">
    <location>
        <begin position="223"/>
        <end position="291"/>
    </location>
</feature>
<dbReference type="Proteomes" id="UP001530315">
    <property type="component" value="Unassembled WGS sequence"/>
</dbReference>
<dbReference type="GO" id="GO:0005634">
    <property type="term" value="C:nucleus"/>
    <property type="evidence" value="ECO:0007669"/>
    <property type="project" value="UniProtKB-UniRule"/>
</dbReference>
<feature type="DNA-binding region" description="HMG box" evidence="2">
    <location>
        <begin position="223"/>
        <end position="291"/>
    </location>
</feature>
<keyword evidence="2" id="KW-0539">Nucleus</keyword>
<dbReference type="SUPFAM" id="SSF47095">
    <property type="entry name" value="HMG-box"/>
    <property type="match status" value="3"/>
</dbReference>
<feature type="domain" description="HMG box" evidence="4">
    <location>
        <begin position="14"/>
        <end position="82"/>
    </location>
</feature>
<accession>A0ABD3Q1G0</accession>
<dbReference type="PANTHER" id="PTHR48112">
    <property type="entry name" value="HIGH MOBILITY GROUP PROTEIN DSP1"/>
    <property type="match status" value="1"/>
</dbReference>
<feature type="domain" description="HMG box" evidence="4">
    <location>
        <begin position="124"/>
        <end position="192"/>
    </location>
</feature>
<proteinExistence type="predicted"/>
<dbReference type="SMART" id="SM00398">
    <property type="entry name" value="HMG"/>
    <property type="match status" value="3"/>
</dbReference>
<sequence>MSSSRKPPRDPAAPKRNMSAYLLYQNAMRDTFKQQNPGMTFGQLSKYTSAMYAEMPPAEKEAWNQRAESDKARFLHELANYVPPPGYDVKGDATSSHSSTHPAPKRRGASSANVNKTMRDPNAPKRNMSAYLLYQNCMREQFKAHNPGMTFGQLAKYTSHMYKCLSMEEKQRWEAHAAQDKARYEAEMTTYAPPPGYDATGNLVEDRRINKKYMKKHKDPEQPKRARGSFVFFTFDMRPKVMEEYPGIKFVDMGVILGERWRALAAEDKSKYEEMAQEDKQRFNKEMEEYSATRVVAEPPPSLAESRAYHQVASAAAAANHAAVAAAAAAYHPDPHQQHYDHAAAAAAHHAYYSDPNAAYYADPNAQHEDPYGQHAMYYQQSGQQYHYA</sequence>
<dbReference type="AlphaFoldDB" id="A0ABD3Q1G0"/>
<dbReference type="InterPro" id="IPR009071">
    <property type="entry name" value="HMG_box_dom"/>
</dbReference>
<keyword evidence="1 2" id="KW-0238">DNA-binding</keyword>
<reference evidence="5 6" key="1">
    <citation type="submission" date="2024-10" db="EMBL/GenBank/DDBJ databases">
        <title>Updated reference genomes for cyclostephanoid diatoms.</title>
        <authorList>
            <person name="Roberts W.R."/>
            <person name="Alverson A.J."/>
        </authorList>
    </citation>
    <scope>NUCLEOTIDE SEQUENCE [LARGE SCALE GENOMIC DNA]</scope>
    <source>
        <strain evidence="5 6">AJA276-08</strain>
    </source>
</reference>
<evidence type="ECO:0000256" key="3">
    <source>
        <dbReference type="SAM" id="MobiDB-lite"/>
    </source>
</evidence>
<evidence type="ECO:0000256" key="1">
    <source>
        <dbReference type="ARBA" id="ARBA00023125"/>
    </source>
</evidence>
<feature type="DNA-binding region" description="HMG box" evidence="2">
    <location>
        <begin position="14"/>
        <end position="82"/>
    </location>
</feature>
<dbReference type="GO" id="GO:0003677">
    <property type="term" value="F:DNA binding"/>
    <property type="evidence" value="ECO:0007669"/>
    <property type="project" value="UniProtKB-UniRule"/>
</dbReference>
<dbReference type="FunFam" id="1.10.30.10:FF:000073">
    <property type="entry name" value="High mobility group protein 1 homolog"/>
    <property type="match status" value="1"/>
</dbReference>
<dbReference type="InterPro" id="IPR050342">
    <property type="entry name" value="HMGB"/>
</dbReference>
<evidence type="ECO:0000256" key="2">
    <source>
        <dbReference type="PROSITE-ProRule" id="PRU00267"/>
    </source>
</evidence>
<feature type="region of interest" description="Disordered" evidence="3">
    <location>
        <begin position="85"/>
        <end position="125"/>
    </location>
</feature>
<feature type="DNA-binding region" description="HMG box" evidence="2">
    <location>
        <begin position="124"/>
        <end position="192"/>
    </location>
</feature>
<protein>
    <recommendedName>
        <fullName evidence="4">HMG box domain-containing protein</fullName>
    </recommendedName>
</protein>
<comment type="caution">
    <text evidence="5">The sequence shown here is derived from an EMBL/GenBank/DDBJ whole genome shotgun (WGS) entry which is preliminary data.</text>
</comment>